<dbReference type="AlphaFoldDB" id="A0AA88RAE0"/>
<feature type="transmembrane region" description="Helical" evidence="2">
    <location>
        <begin position="222"/>
        <end position="244"/>
    </location>
</feature>
<evidence type="ECO:0000256" key="2">
    <source>
        <dbReference type="SAM" id="Phobius"/>
    </source>
</evidence>
<dbReference type="EMBL" id="JAVXUO010001427">
    <property type="protein sequence ID" value="KAK2982508.1"/>
    <property type="molecule type" value="Genomic_DNA"/>
</dbReference>
<organism evidence="3 4">
    <name type="scientific">Escallonia rubra</name>
    <dbReference type="NCBI Taxonomy" id="112253"/>
    <lineage>
        <taxon>Eukaryota</taxon>
        <taxon>Viridiplantae</taxon>
        <taxon>Streptophyta</taxon>
        <taxon>Embryophyta</taxon>
        <taxon>Tracheophyta</taxon>
        <taxon>Spermatophyta</taxon>
        <taxon>Magnoliopsida</taxon>
        <taxon>eudicotyledons</taxon>
        <taxon>Gunneridae</taxon>
        <taxon>Pentapetalae</taxon>
        <taxon>asterids</taxon>
        <taxon>campanulids</taxon>
        <taxon>Escalloniales</taxon>
        <taxon>Escalloniaceae</taxon>
        <taxon>Escallonia</taxon>
    </lineage>
</organism>
<reference evidence="3" key="1">
    <citation type="submission" date="2022-12" db="EMBL/GenBank/DDBJ databases">
        <title>Draft genome assemblies for two species of Escallonia (Escalloniales).</title>
        <authorList>
            <person name="Chanderbali A."/>
            <person name="Dervinis C."/>
            <person name="Anghel I."/>
            <person name="Soltis D."/>
            <person name="Soltis P."/>
            <person name="Zapata F."/>
        </authorList>
    </citation>
    <scope>NUCLEOTIDE SEQUENCE</scope>
    <source>
        <strain evidence="3">UCBG92.1500</strain>
        <tissue evidence="3">Leaf</tissue>
    </source>
</reference>
<feature type="region of interest" description="Disordered" evidence="1">
    <location>
        <begin position="65"/>
        <end position="204"/>
    </location>
</feature>
<keyword evidence="2" id="KW-0472">Membrane</keyword>
<feature type="compositionally biased region" description="Polar residues" evidence="1">
    <location>
        <begin position="72"/>
        <end position="90"/>
    </location>
</feature>
<keyword evidence="2" id="KW-1133">Transmembrane helix</keyword>
<evidence type="ECO:0000313" key="4">
    <source>
        <dbReference type="Proteomes" id="UP001187471"/>
    </source>
</evidence>
<protein>
    <submittedName>
        <fullName evidence="3">Uncharacterized protein</fullName>
    </submittedName>
</protein>
<evidence type="ECO:0000256" key="1">
    <source>
        <dbReference type="SAM" id="MobiDB-lite"/>
    </source>
</evidence>
<dbReference type="GO" id="GO:0009535">
    <property type="term" value="C:chloroplast thylakoid membrane"/>
    <property type="evidence" value="ECO:0007669"/>
    <property type="project" value="TreeGrafter"/>
</dbReference>
<feature type="compositionally biased region" description="Polar residues" evidence="1">
    <location>
        <begin position="96"/>
        <end position="108"/>
    </location>
</feature>
<dbReference type="PANTHER" id="PTHR37233">
    <property type="entry name" value="TRANSMEMBRANE PROTEIN"/>
    <property type="match status" value="1"/>
</dbReference>
<evidence type="ECO:0000313" key="3">
    <source>
        <dbReference type="EMBL" id="KAK2982508.1"/>
    </source>
</evidence>
<dbReference type="Proteomes" id="UP001187471">
    <property type="component" value="Unassembled WGS sequence"/>
</dbReference>
<accession>A0AA88RAE0</accession>
<comment type="caution">
    <text evidence="3">The sequence shown here is derived from an EMBL/GenBank/DDBJ whole genome shotgun (WGS) entry which is preliminary data.</text>
</comment>
<name>A0AA88RAE0_9ASTE</name>
<keyword evidence="4" id="KW-1185">Reference proteome</keyword>
<proteinExistence type="predicted"/>
<gene>
    <name evidence="3" type="ORF">RJ640_026351</name>
</gene>
<dbReference type="PANTHER" id="PTHR37233:SF2">
    <property type="entry name" value="TRANSMEMBRANE PROTEIN"/>
    <property type="match status" value="1"/>
</dbReference>
<sequence length="254" mass="27428">MAVSFSSVFGCSSTAKYHHVLRTGVGASVPKTNHLPYPSGFVGLRRPAKKESWVPCLLVANGDRVATETSDKSSGNPERSLSDDQASAGNFPSADSPISNGQFQTSAEADSDSRTPEVSNGSAASLDLKQDTSSADIKSTPKRSRLTAREKLRAARILSRKTEPKASKKPQLGSKVLEVLRESDRGKRRSGLPEAPTNLFDDSKRGMPKKGLTFDLPGGADVFLIIFSVVFISTVMFTTTYIVWKVGAIHFNEY</sequence>
<keyword evidence="2" id="KW-0812">Transmembrane</keyword>